<organism evidence="2 3">
    <name type="scientific">Pleurodeles waltl</name>
    <name type="common">Iberian ribbed newt</name>
    <dbReference type="NCBI Taxonomy" id="8319"/>
    <lineage>
        <taxon>Eukaryota</taxon>
        <taxon>Metazoa</taxon>
        <taxon>Chordata</taxon>
        <taxon>Craniata</taxon>
        <taxon>Vertebrata</taxon>
        <taxon>Euteleostomi</taxon>
        <taxon>Amphibia</taxon>
        <taxon>Batrachia</taxon>
        <taxon>Caudata</taxon>
        <taxon>Salamandroidea</taxon>
        <taxon>Salamandridae</taxon>
        <taxon>Pleurodelinae</taxon>
        <taxon>Pleurodeles</taxon>
    </lineage>
</organism>
<dbReference type="AlphaFoldDB" id="A0AAV7TQE4"/>
<dbReference type="Proteomes" id="UP001066276">
    <property type="component" value="Chromosome 3_2"/>
</dbReference>
<name>A0AAV7TQE4_PLEWA</name>
<comment type="caution">
    <text evidence="2">The sequence shown here is derived from an EMBL/GenBank/DDBJ whole genome shotgun (WGS) entry which is preliminary data.</text>
</comment>
<sequence length="197" mass="21181">MRCRRQSSLTPLCATRAELDSVINGLGTSEYKEPFRTSTGFQGMLQRHARHELLIPYGPPVPGASPPLFSGSYLRTEYLWPGVPCPPALLGARAQTPGSGGTANTGKVKSSGSCVSRRAPLVPHRGQPFGALCHETMSSLRRSPLSEMCPRESAGRVPAKPASPTSNVISVKGMSQACPPAMHYFTTLQFWKLELAC</sequence>
<gene>
    <name evidence="2" type="ORF">NDU88_004049</name>
</gene>
<dbReference type="EMBL" id="JANPWB010000006">
    <property type="protein sequence ID" value="KAJ1178807.1"/>
    <property type="molecule type" value="Genomic_DNA"/>
</dbReference>
<accession>A0AAV7TQE4</accession>
<feature type="compositionally biased region" description="Polar residues" evidence="1">
    <location>
        <begin position="104"/>
        <end position="114"/>
    </location>
</feature>
<feature type="region of interest" description="Disordered" evidence="1">
    <location>
        <begin position="95"/>
        <end position="114"/>
    </location>
</feature>
<evidence type="ECO:0000313" key="2">
    <source>
        <dbReference type="EMBL" id="KAJ1178807.1"/>
    </source>
</evidence>
<evidence type="ECO:0000313" key="3">
    <source>
        <dbReference type="Proteomes" id="UP001066276"/>
    </source>
</evidence>
<reference evidence="2" key="1">
    <citation type="journal article" date="2022" name="bioRxiv">
        <title>Sequencing and chromosome-scale assembly of the giantPleurodeles waltlgenome.</title>
        <authorList>
            <person name="Brown T."/>
            <person name="Elewa A."/>
            <person name="Iarovenko S."/>
            <person name="Subramanian E."/>
            <person name="Araus A.J."/>
            <person name="Petzold A."/>
            <person name="Susuki M."/>
            <person name="Suzuki K.-i.T."/>
            <person name="Hayashi T."/>
            <person name="Toyoda A."/>
            <person name="Oliveira C."/>
            <person name="Osipova E."/>
            <person name="Leigh N.D."/>
            <person name="Simon A."/>
            <person name="Yun M.H."/>
        </authorList>
    </citation>
    <scope>NUCLEOTIDE SEQUENCE</scope>
    <source>
        <strain evidence="2">20211129_DDA</strain>
        <tissue evidence="2">Liver</tissue>
    </source>
</reference>
<evidence type="ECO:0000256" key="1">
    <source>
        <dbReference type="SAM" id="MobiDB-lite"/>
    </source>
</evidence>
<proteinExistence type="predicted"/>
<keyword evidence="3" id="KW-1185">Reference proteome</keyword>
<protein>
    <submittedName>
        <fullName evidence="2">Uncharacterized protein</fullName>
    </submittedName>
</protein>